<dbReference type="InterPro" id="IPR002059">
    <property type="entry name" value="CSP_DNA-bd"/>
</dbReference>
<dbReference type="EMBL" id="WNDQ01000052">
    <property type="protein sequence ID" value="KAF1019572.1"/>
    <property type="molecule type" value="Genomic_DNA"/>
</dbReference>
<dbReference type="SUPFAM" id="SSF50249">
    <property type="entry name" value="Nucleic acid-binding proteins"/>
    <property type="match status" value="1"/>
</dbReference>
<evidence type="ECO:0000313" key="4">
    <source>
        <dbReference type="EMBL" id="KAF1019572.1"/>
    </source>
</evidence>
<dbReference type="InterPro" id="IPR021139">
    <property type="entry name" value="NYN"/>
</dbReference>
<dbReference type="Proteomes" id="UP000461670">
    <property type="component" value="Unassembled WGS sequence"/>
</dbReference>
<feature type="compositionally biased region" description="Basic and acidic residues" evidence="1">
    <location>
        <begin position="214"/>
        <end position="228"/>
    </location>
</feature>
<dbReference type="Gene3D" id="2.40.50.140">
    <property type="entry name" value="Nucleic acid-binding proteins"/>
    <property type="match status" value="1"/>
</dbReference>
<dbReference type="InterPro" id="IPR012340">
    <property type="entry name" value="NA-bd_OB-fold"/>
</dbReference>
<evidence type="ECO:0000256" key="1">
    <source>
        <dbReference type="SAM" id="MobiDB-lite"/>
    </source>
</evidence>
<dbReference type="Pfam" id="PF01936">
    <property type="entry name" value="NYN"/>
    <property type="match status" value="1"/>
</dbReference>
<feature type="domain" description="NYN" evidence="3">
    <location>
        <begin position="7"/>
        <end position="164"/>
    </location>
</feature>
<organism evidence="4 5">
    <name type="scientific">Paracidovorax wautersii</name>
    <dbReference type="NCBI Taxonomy" id="1177982"/>
    <lineage>
        <taxon>Bacteria</taxon>
        <taxon>Pseudomonadati</taxon>
        <taxon>Pseudomonadota</taxon>
        <taxon>Betaproteobacteria</taxon>
        <taxon>Burkholderiales</taxon>
        <taxon>Comamonadaceae</taxon>
        <taxon>Paracidovorax</taxon>
    </lineage>
</organism>
<dbReference type="Gene3D" id="3.40.50.1010">
    <property type="entry name" value="5'-nuclease"/>
    <property type="match status" value="1"/>
</dbReference>
<proteinExistence type="predicted"/>
<reference evidence="5" key="1">
    <citation type="journal article" date="2020" name="MBio">
        <title>Horizontal gene transfer to a defensive symbiont with a reduced genome amongst a multipartite beetle microbiome.</title>
        <authorList>
            <person name="Waterworth S.C."/>
            <person name="Florez L.V."/>
            <person name="Rees E.R."/>
            <person name="Hertweck C."/>
            <person name="Kaltenpoth M."/>
            <person name="Kwan J.C."/>
        </authorList>
    </citation>
    <scope>NUCLEOTIDE SEQUENCE [LARGE SCALE GENOMIC DNA]</scope>
</reference>
<feature type="domain" description="CSD" evidence="2">
    <location>
        <begin position="236"/>
        <end position="301"/>
    </location>
</feature>
<evidence type="ECO:0000313" key="5">
    <source>
        <dbReference type="Proteomes" id="UP000461670"/>
    </source>
</evidence>
<gene>
    <name evidence="4" type="ORF">GAK30_03033</name>
</gene>
<dbReference type="PANTHER" id="PTHR35458">
    <property type="entry name" value="SLR0755 PROTEIN"/>
    <property type="match status" value="1"/>
</dbReference>
<sequence length="302" mass="35200">MPNKQCRIAVFYDGTYLAKVRTYYLMQHARRAHLSIKGLHQFIEAETARHEKIDVDHCRIVDAAHFRGRLNAQQAMEQDRLYAERVFDDVLMRAGVVQHHQQLATRPDGSFEEKRVDVLPALEAYEYASLKKPDVIVLLTGDAYFVPLVRKLNTLGVRVMVLGWEFSYEHEGQTKNSRVSYDLIEHANYPILMHQEIDTRSHDPLIDAIFVPRQEPRDTRPQPQDRARRPGRHWHTGTIVNLRTQRDYGFIKPDDPDDDSNVFFHHSHLAGLERDDLRIGLHFKYELRATDRDPAAFEVQAV</sequence>
<name>A0A7V8JPF8_9BURK</name>
<dbReference type="GO" id="GO:0003676">
    <property type="term" value="F:nucleic acid binding"/>
    <property type="evidence" value="ECO:0007669"/>
    <property type="project" value="InterPro"/>
</dbReference>
<dbReference type="Pfam" id="PF00313">
    <property type="entry name" value="CSD"/>
    <property type="match status" value="1"/>
</dbReference>
<protein>
    <recommendedName>
        <fullName evidence="6">Cold shock protein, CspA family</fullName>
    </recommendedName>
</protein>
<dbReference type="InterPro" id="IPR047140">
    <property type="entry name" value="LabA"/>
</dbReference>
<accession>A0A7V8JPF8</accession>
<dbReference type="AlphaFoldDB" id="A0A7V8JPF8"/>
<evidence type="ECO:0000259" key="3">
    <source>
        <dbReference type="Pfam" id="PF01936"/>
    </source>
</evidence>
<feature type="region of interest" description="Disordered" evidence="1">
    <location>
        <begin position="213"/>
        <end position="233"/>
    </location>
</feature>
<comment type="caution">
    <text evidence="4">The sequence shown here is derived from an EMBL/GenBank/DDBJ whole genome shotgun (WGS) entry which is preliminary data.</text>
</comment>
<evidence type="ECO:0000259" key="2">
    <source>
        <dbReference type="Pfam" id="PF00313"/>
    </source>
</evidence>
<evidence type="ECO:0008006" key="6">
    <source>
        <dbReference type="Google" id="ProtNLM"/>
    </source>
</evidence>
<dbReference type="GO" id="GO:0004540">
    <property type="term" value="F:RNA nuclease activity"/>
    <property type="evidence" value="ECO:0007669"/>
    <property type="project" value="InterPro"/>
</dbReference>
<dbReference type="PANTHER" id="PTHR35458:SF8">
    <property type="entry name" value="SLR0650 PROTEIN"/>
    <property type="match status" value="1"/>
</dbReference>